<dbReference type="OrthoDB" id="2021138at2759"/>
<dbReference type="InterPro" id="IPR018490">
    <property type="entry name" value="cNMP-bd_dom_sf"/>
</dbReference>
<evidence type="ECO:0000313" key="3">
    <source>
        <dbReference type="EMBL" id="CAG9825384.1"/>
    </source>
</evidence>
<evidence type="ECO:0000313" key="4">
    <source>
        <dbReference type="Proteomes" id="UP001153737"/>
    </source>
</evidence>
<dbReference type="Gene3D" id="2.60.120.10">
    <property type="entry name" value="Jelly Rolls"/>
    <property type="match status" value="1"/>
</dbReference>
<dbReference type="AlphaFoldDB" id="A0A9N9SME0"/>
<dbReference type="Pfam" id="PF00027">
    <property type="entry name" value="cNMP_binding"/>
    <property type="match status" value="1"/>
</dbReference>
<keyword evidence="4" id="KW-1185">Reference proteome</keyword>
<dbReference type="CDD" id="cd00038">
    <property type="entry name" value="CAP_ED"/>
    <property type="match status" value="1"/>
</dbReference>
<gene>
    <name evidence="3" type="ORF">PHAECO_LOCUS12621</name>
</gene>
<reference evidence="3" key="2">
    <citation type="submission" date="2022-10" db="EMBL/GenBank/DDBJ databases">
        <authorList>
            <consortium name="ENA_rothamsted_submissions"/>
            <consortium name="culmorum"/>
            <person name="King R."/>
        </authorList>
    </citation>
    <scope>NUCLEOTIDE SEQUENCE</scope>
</reference>
<dbReference type="InterPro" id="IPR051413">
    <property type="entry name" value="K/Na_HCN_channel"/>
</dbReference>
<keyword evidence="1" id="KW-0472">Membrane</keyword>
<keyword evidence="1" id="KW-1133">Transmembrane helix</keyword>
<dbReference type="GO" id="GO:0005249">
    <property type="term" value="F:voltage-gated potassium channel activity"/>
    <property type="evidence" value="ECO:0007669"/>
    <property type="project" value="TreeGrafter"/>
</dbReference>
<dbReference type="Proteomes" id="UP001153737">
    <property type="component" value="Chromosome 9"/>
</dbReference>
<dbReference type="GO" id="GO:0035725">
    <property type="term" value="P:sodium ion transmembrane transport"/>
    <property type="evidence" value="ECO:0007669"/>
    <property type="project" value="TreeGrafter"/>
</dbReference>
<feature type="domain" description="Cyclic nucleotide-binding" evidence="2">
    <location>
        <begin position="403"/>
        <end position="520"/>
    </location>
</feature>
<dbReference type="InterPro" id="IPR000595">
    <property type="entry name" value="cNMP-bd_dom"/>
</dbReference>
<dbReference type="InterPro" id="IPR014710">
    <property type="entry name" value="RmlC-like_jellyroll"/>
</dbReference>
<evidence type="ECO:0000256" key="1">
    <source>
        <dbReference type="SAM" id="Phobius"/>
    </source>
</evidence>
<dbReference type="Gene3D" id="1.10.287.630">
    <property type="entry name" value="Helix hairpin bin"/>
    <property type="match status" value="1"/>
</dbReference>
<feature type="transmembrane region" description="Helical" evidence="1">
    <location>
        <begin position="300"/>
        <end position="326"/>
    </location>
</feature>
<dbReference type="SUPFAM" id="SSF81324">
    <property type="entry name" value="Voltage-gated potassium channels"/>
    <property type="match status" value="1"/>
</dbReference>
<sequence length="554" mass="64314">MHLCSLKDGDGFADRTTSWAKKLKRSFQQWILISPSSPLCAKFFRSETAIRAEKERQLKSCCPWVVHPLSKFRAWYQVVLVLIHLTNLFGKPIDAAFANGRSPLYGGHREISLILDSLCWVDICMNFMTGYVVTTFRRIEMEPKQIAKNYMKSPYFVCDVLSGIPRNLIYYLLERPPKIFLGVLNIFCVLKLIRIVTVVSLIYRISQYFEFNKSKGLVFLFCSLCVTSIMVHWLACLQFIVPRLIGRYFRYNPKEDSWIYQDGLYNEPMGIKYLHSFFKTSAEILGMRLSMYKMGPTEDYIVAIVTYVVGKILIVSIWIILAIAILNARSMEIKFEEIVNQLDEYMKQKQLPFNLRDRISQYYNFKYQKKYFKEEMIGELLSSSLKKEVNLHVCKSLISNVSLFADLTPDQLSLLVAKLIPEIFLPRDTILQSGAPSESMYFLSSGTVAVYTHSGKEVCHLQDGDYFGEICLVLKNQLALTSIVAIEITQVYRLKKKDFERVLMKNKVVFNKIVLEAEARLKSILLMEETYKRELFEKTFRKSEDKLSVHFDAD</sequence>
<proteinExistence type="predicted"/>
<evidence type="ECO:0000259" key="2">
    <source>
        <dbReference type="PROSITE" id="PS50042"/>
    </source>
</evidence>
<dbReference type="PROSITE" id="PS50042">
    <property type="entry name" value="CNMP_BINDING_3"/>
    <property type="match status" value="1"/>
</dbReference>
<dbReference type="EMBL" id="OU896715">
    <property type="protein sequence ID" value="CAG9825384.1"/>
    <property type="molecule type" value="Genomic_DNA"/>
</dbReference>
<accession>A0A9N9SME0</accession>
<dbReference type="SUPFAM" id="SSF51206">
    <property type="entry name" value="cAMP-binding domain-like"/>
    <property type="match status" value="1"/>
</dbReference>
<protein>
    <recommendedName>
        <fullName evidence="2">Cyclic nucleotide-binding domain-containing protein</fullName>
    </recommendedName>
</protein>
<organism evidence="3 4">
    <name type="scientific">Phaedon cochleariae</name>
    <name type="common">Mustard beetle</name>
    <dbReference type="NCBI Taxonomy" id="80249"/>
    <lineage>
        <taxon>Eukaryota</taxon>
        <taxon>Metazoa</taxon>
        <taxon>Ecdysozoa</taxon>
        <taxon>Arthropoda</taxon>
        <taxon>Hexapoda</taxon>
        <taxon>Insecta</taxon>
        <taxon>Pterygota</taxon>
        <taxon>Neoptera</taxon>
        <taxon>Endopterygota</taxon>
        <taxon>Coleoptera</taxon>
        <taxon>Polyphaga</taxon>
        <taxon>Cucujiformia</taxon>
        <taxon>Chrysomeloidea</taxon>
        <taxon>Chrysomelidae</taxon>
        <taxon>Chrysomelinae</taxon>
        <taxon>Chrysomelini</taxon>
        <taxon>Phaedon</taxon>
    </lineage>
</organism>
<keyword evidence="1" id="KW-0812">Transmembrane</keyword>
<name>A0A9N9SME0_PHACE</name>
<dbReference type="Gene3D" id="1.10.287.70">
    <property type="match status" value="1"/>
</dbReference>
<dbReference type="SMART" id="SM00100">
    <property type="entry name" value="cNMP"/>
    <property type="match status" value="1"/>
</dbReference>
<feature type="transmembrane region" description="Helical" evidence="1">
    <location>
        <begin position="179"/>
        <end position="205"/>
    </location>
</feature>
<feature type="transmembrane region" description="Helical" evidence="1">
    <location>
        <begin position="217"/>
        <end position="241"/>
    </location>
</feature>
<reference evidence="3" key="1">
    <citation type="submission" date="2022-01" db="EMBL/GenBank/DDBJ databases">
        <authorList>
            <person name="King R."/>
        </authorList>
    </citation>
    <scope>NUCLEOTIDE SEQUENCE</scope>
</reference>
<dbReference type="PANTHER" id="PTHR45689:SF14">
    <property type="entry name" value="CYCLIC NUCLEOTIDE-GATED CATION CHANNEL SUBUNIT A-LIKE PROTEIN"/>
    <property type="match status" value="1"/>
</dbReference>
<dbReference type="GO" id="GO:0003254">
    <property type="term" value="P:regulation of membrane depolarization"/>
    <property type="evidence" value="ECO:0007669"/>
    <property type="project" value="TreeGrafter"/>
</dbReference>
<dbReference type="PANTHER" id="PTHR45689">
    <property type="entry name" value="I[[H]] CHANNEL, ISOFORM E"/>
    <property type="match status" value="1"/>
</dbReference>
<dbReference type="GO" id="GO:0098855">
    <property type="term" value="C:HCN channel complex"/>
    <property type="evidence" value="ECO:0007669"/>
    <property type="project" value="TreeGrafter"/>
</dbReference>